<dbReference type="GO" id="GO:0016020">
    <property type="term" value="C:membrane"/>
    <property type="evidence" value="ECO:0007669"/>
    <property type="project" value="UniProtKB-SubCell"/>
</dbReference>
<evidence type="ECO:0000256" key="8">
    <source>
        <dbReference type="ARBA" id="ARBA00023180"/>
    </source>
</evidence>
<keyword evidence="8" id="KW-0325">Glycoprotein</keyword>
<evidence type="ECO:0000259" key="11">
    <source>
        <dbReference type="PROSITE" id="PS50050"/>
    </source>
</evidence>
<dbReference type="PANTHER" id="PTHR12120">
    <property type="entry name" value="TNFR-CYS DOMAIN-CONTAINING PROTEIN"/>
    <property type="match status" value="1"/>
</dbReference>
<feature type="disulfide bond" evidence="9">
    <location>
        <begin position="77"/>
        <end position="92"/>
    </location>
</feature>
<evidence type="ECO:0000256" key="4">
    <source>
        <dbReference type="ARBA" id="ARBA00022989"/>
    </source>
</evidence>
<dbReference type="GO" id="GO:0043123">
    <property type="term" value="P:positive regulation of canonical NF-kappaB signal transduction"/>
    <property type="evidence" value="ECO:0007669"/>
    <property type="project" value="InterPro"/>
</dbReference>
<keyword evidence="2 10" id="KW-0812">Transmembrane</keyword>
<evidence type="ECO:0000256" key="6">
    <source>
        <dbReference type="ARBA" id="ARBA00023157"/>
    </source>
</evidence>
<evidence type="ECO:0000256" key="10">
    <source>
        <dbReference type="SAM" id="Phobius"/>
    </source>
</evidence>
<dbReference type="InterPro" id="IPR001368">
    <property type="entry name" value="TNFR/NGFR_Cys_rich_reg"/>
</dbReference>
<dbReference type="Gene3D" id="2.10.50.10">
    <property type="entry name" value="Tumor Necrosis Factor Receptor, subunit A, domain 2"/>
    <property type="match status" value="1"/>
</dbReference>
<evidence type="ECO:0000313" key="13">
    <source>
        <dbReference type="Proteomes" id="UP001249851"/>
    </source>
</evidence>
<proteinExistence type="predicted"/>
<evidence type="ECO:0000256" key="1">
    <source>
        <dbReference type="ARBA" id="ARBA00004167"/>
    </source>
</evidence>
<name>A0AAD9Q6Q0_ACRCE</name>
<evidence type="ECO:0000256" key="9">
    <source>
        <dbReference type="PROSITE-ProRule" id="PRU00206"/>
    </source>
</evidence>
<reference evidence="12" key="2">
    <citation type="journal article" date="2023" name="Science">
        <title>Genomic signatures of disease resistance in endangered staghorn corals.</title>
        <authorList>
            <person name="Vollmer S.V."/>
            <person name="Selwyn J.D."/>
            <person name="Despard B.A."/>
            <person name="Roesel C.L."/>
        </authorList>
    </citation>
    <scope>NUCLEOTIDE SEQUENCE</scope>
    <source>
        <strain evidence="12">K2</strain>
    </source>
</reference>
<reference evidence="12" key="1">
    <citation type="journal article" date="2023" name="G3 (Bethesda)">
        <title>Whole genome assembly and annotation of the endangered Caribbean coral Acropora cervicornis.</title>
        <authorList>
            <person name="Selwyn J.D."/>
            <person name="Vollmer S.V."/>
        </authorList>
    </citation>
    <scope>NUCLEOTIDE SEQUENCE</scope>
    <source>
        <strain evidence="12">K2</strain>
    </source>
</reference>
<keyword evidence="7" id="KW-0675">Receptor</keyword>
<keyword evidence="13" id="KW-1185">Reference proteome</keyword>
<dbReference type="InterPro" id="IPR047526">
    <property type="entry name" value="TNR19/27/EDAR"/>
</dbReference>
<dbReference type="PROSITE" id="PS50050">
    <property type="entry name" value="TNFR_NGFR_2"/>
    <property type="match status" value="1"/>
</dbReference>
<accession>A0AAD9Q6Q0</accession>
<feature type="repeat" description="TNFR-Cys" evidence="9">
    <location>
        <begin position="76"/>
        <end position="115"/>
    </location>
</feature>
<keyword evidence="3" id="KW-0677">Repeat</keyword>
<dbReference type="GO" id="GO:0038023">
    <property type="term" value="F:signaling receptor activity"/>
    <property type="evidence" value="ECO:0007669"/>
    <property type="project" value="InterPro"/>
</dbReference>
<protein>
    <recommendedName>
        <fullName evidence="11">TNFR-Cys domain-containing protein</fullName>
    </recommendedName>
</protein>
<evidence type="ECO:0000256" key="3">
    <source>
        <dbReference type="ARBA" id="ARBA00022737"/>
    </source>
</evidence>
<dbReference type="Proteomes" id="UP001249851">
    <property type="component" value="Unassembled WGS sequence"/>
</dbReference>
<dbReference type="PROSITE" id="PS00652">
    <property type="entry name" value="TNFR_NGFR_1"/>
    <property type="match status" value="1"/>
</dbReference>
<comment type="caution">
    <text evidence="12">The sequence shown here is derived from an EMBL/GenBank/DDBJ whole genome shotgun (WGS) entry which is preliminary data.</text>
</comment>
<evidence type="ECO:0000313" key="12">
    <source>
        <dbReference type="EMBL" id="KAK2555366.1"/>
    </source>
</evidence>
<organism evidence="12 13">
    <name type="scientific">Acropora cervicornis</name>
    <name type="common">Staghorn coral</name>
    <dbReference type="NCBI Taxonomy" id="6130"/>
    <lineage>
        <taxon>Eukaryota</taxon>
        <taxon>Metazoa</taxon>
        <taxon>Cnidaria</taxon>
        <taxon>Anthozoa</taxon>
        <taxon>Hexacorallia</taxon>
        <taxon>Scleractinia</taxon>
        <taxon>Astrocoeniina</taxon>
        <taxon>Acroporidae</taxon>
        <taxon>Acropora</taxon>
    </lineage>
</organism>
<comment type="caution">
    <text evidence="9">Lacks conserved residue(s) required for the propagation of feature annotation.</text>
</comment>
<evidence type="ECO:0000256" key="7">
    <source>
        <dbReference type="ARBA" id="ARBA00023170"/>
    </source>
</evidence>
<keyword evidence="4 10" id="KW-1133">Transmembrane helix</keyword>
<dbReference type="CDD" id="cd00185">
    <property type="entry name" value="TNFRSF"/>
    <property type="match status" value="1"/>
</dbReference>
<evidence type="ECO:0000256" key="2">
    <source>
        <dbReference type="ARBA" id="ARBA00022692"/>
    </source>
</evidence>
<dbReference type="PANTHER" id="PTHR12120:SF10">
    <property type="entry name" value="TNFR-CYS DOMAIN-CONTAINING PROTEIN"/>
    <property type="match status" value="1"/>
</dbReference>
<feature type="domain" description="TNFR-Cys" evidence="11">
    <location>
        <begin position="76"/>
        <end position="115"/>
    </location>
</feature>
<evidence type="ECO:0000256" key="5">
    <source>
        <dbReference type="ARBA" id="ARBA00023136"/>
    </source>
</evidence>
<sequence>MEHSATYLKTVVFASGVILSTSLPIKCGPSQYTVFDPQNEEKIVMCQDCLKCPIGEGNPVQCGSRVPNGTSTQCKACELGKTYSNTTDSSTCLSCNECGKKAVLQQCNLTENRKCGDCLEKHFLEPHLNDCVECYTCCSDIPENERMGQCGKVLGLPKSEWCEANEKNKLCARLNATKNSKANETLSSTSLTGVDKTLSTTRSFVESSHGKYSTISRNSTDLVSGGEPSVKSYAVQTGIAISFSVLALLVIVGFIIYKRWFSTQTRSSNRNVQYLGVETENQMTNIKIEDIPEDLVISDIEKLHWRTDDNNDVLIFQKLDIPETHQRKTWHSVGLALKVDPDILDGILSKELTTFSAVEYFKTLADQQPKLREFVRALISCERKDLASIICNWPYENN</sequence>
<dbReference type="AlphaFoldDB" id="A0AAD9Q6Q0"/>
<feature type="transmembrane region" description="Helical" evidence="10">
    <location>
        <begin position="233"/>
        <end position="257"/>
    </location>
</feature>
<dbReference type="EMBL" id="JARQWQ010000063">
    <property type="protein sequence ID" value="KAK2555366.1"/>
    <property type="molecule type" value="Genomic_DNA"/>
</dbReference>
<comment type="subcellular location">
    <subcellularLocation>
        <location evidence="1">Membrane</location>
        <topology evidence="1">Single-pass membrane protein</topology>
    </subcellularLocation>
</comment>
<keyword evidence="6 9" id="KW-1015">Disulfide bond</keyword>
<gene>
    <name evidence="12" type="ORF">P5673_023002</name>
</gene>
<dbReference type="GO" id="GO:0046330">
    <property type="term" value="P:positive regulation of JNK cascade"/>
    <property type="evidence" value="ECO:0007669"/>
    <property type="project" value="InterPro"/>
</dbReference>
<keyword evidence="5 10" id="KW-0472">Membrane</keyword>